<dbReference type="EMBL" id="HF680312">
    <property type="protein sequence ID" value="CCU73751.1"/>
    <property type="molecule type" value="Genomic_DNA"/>
</dbReference>
<dbReference type="AlphaFoldDB" id="M5E8P1"/>
<proteinExistence type="predicted"/>
<organism evidence="1 2">
    <name type="scientific">Thalassolituus oleivorans MIL-1</name>
    <dbReference type="NCBI Taxonomy" id="1298593"/>
    <lineage>
        <taxon>Bacteria</taxon>
        <taxon>Pseudomonadati</taxon>
        <taxon>Pseudomonadota</taxon>
        <taxon>Gammaproteobacteria</taxon>
        <taxon>Oceanospirillales</taxon>
        <taxon>Oceanospirillaceae</taxon>
        <taxon>Thalassolituus</taxon>
    </lineage>
</organism>
<protein>
    <recommendedName>
        <fullName evidence="3">Late competence development protein ComFB</fullName>
    </recommendedName>
</protein>
<evidence type="ECO:0000313" key="2">
    <source>
        <dbReference type="Proteomes" id="UP000011866"/>
    </source>
</evidence>
<dbReference type="KEGG" id="tol:TOL_3361"/>
<dbReference type="Pfam" id="PF10719">
    <property type="entry name" value="ComFB"/>
    <property type="match status" value="1"/>
</dbReference>
<name>M5E8P1_9GAMM</name>
<dbReference type="eggNOG" id="ENOG5032ZD1">
    <property type="taxonomic scope" value="Bacteria"/>
</dbReference>
<dbReference type="PATRIC" id="fig|1298593.3.peg.3250"/>
<sequence>MLWCCQAVNIGQDEEFEMSISHHIRNYYEQLVAEEILRQLKDQPLDAEVRRDSEYMADVACVALNRLPPRYIRHEVDMAFYMSPDELVSTRDSIERTVAEAILFVAEHSRKD</sequence>
<reference evidence="1 2" key="1">
    <citation type="journal article" date="2013" name="Genome Announc.">
        <title>Genome Sequence of Thalassolituus oleivorans MIL-1 (DSM 14913T).</title>
        <authorList>
            <person name="Golyshin P.N."/>
            <person name="Werner J."/>
            <person name="Chernikova T.N."/>
            <person name="Tran H."/>
            <person name="Ferrer M."/>
            <person name="Yakimov M.M."/>
            <person name="Teeling H."/>
            <person name="Golyshina O.V."/>
        </authorList>
    </citation>
    <scope>NUCLEOTIDE SEQUENCE [LARGE SCALE GENOMIC DNA]</scope>
    <source>
        <strain evidence="1 2">MIL-1</strain>
    </source>
</reference>
<dbReference type="Proteomes" id="UP000011866">
    <property type="component" value="Chromosome"/>
</dbReference>
<keyword evidence="2" id="KW-1185">Reference proteome</keyword>
<gene>
    <name evidence="1" type="ORF">TOL_3361</name>
</gene>
<evidence type="ECO:0000313" key="1">
    <source>
        <dbReference type="EMBL" id="CCU73751.1"/>
    </source>
</evidence>
<evidence type="ECO:0008006" key="3">
    <source>
        <dbReference type="Google" id="ProtNLM"/>
    </source>
</evidence>
<dbReference type="InterPro" id="IPR019657">
    <property type="entry name" value="ComFB"/>
</dbReference>
<accession>M5E8P1</accession>
<dbReference type="HOGENOM" id="CLU_163439_0_0_6"/>
<dbReference type="STRING" id="187493.CN03_16680"/>